<dbReference type="AlphaFoldDB" id="A0A133UJ23"/>
<proteinExistence type="predicted"/>
<reference evidence="1 2" key="1">
    <citation type="journal article" date="2016" name="Sci. Rep.">
        <title>Metabolic traits of an uncultured archaeal lineage -MSBL1- from brine pools of the Red Sea.</title>
        <authorList>
            <person name="Mwirichia R."/>
            <person name="Alam I."/>
            <person name="Rashid M."/>
            <person name="Vinu M."/>
            <person name="Ba-Alawi W."/>
            <person name="Anthony Kamau A."/>
            <person name="Kamanda Ngugi D."/>
            <person name="Goker M."/>
            <person name="Klenk H.P."/>
            <person name="Bajic V."/>
            <person name="Stingl U."/>
        </authorList>
    </citation>
    <scope>NUCLEOTIDE SEQUENCE [LARGE SCALE GENOMIC DNA]</scope>
    <source>
        <strain evidence="1">SCGC-AAA259E19</strain>
    </source>
</reference>
<name>A0A133UJ23_9EURY</name>
<gene>
    <name evidence="1" type="ORF">AKJ65_05480</name>
</gene>
<accession>A0A133UJ23</accession>
<dbReference type="PATRIC" id="fig|1698264.3.peg.1963"/>
<evidence type="ECO:0000313" key="2">
    <source>
        <dbReference type="Proteomes" id="UP000070284"/>
    </source>
</evidence>
<organism evidence="1 2">
    <name type="scientific">candidate division MSBL1 archaeon SCGC-AAA259E19</name>
    <dbReference type="NCBI Taxonomy" id="1698264"/>
    <lineage>
        <taxon>Archaea</taxon>
        <taxon>Methanobacteriati</taxon>
        <taxon>Methanobacteriota</taxon>
        <taxon>candidate division MSBL1</taxon>
    </lineage>
</organism>
<keyword evidence="2" id="KW-1185">Reference proteome</keyword>
<dbReference type="Proteomes" id="UP000070284">
    <property type="component" value="Unassembled WGS sequence"/>
</dbReference>
<sequence length="80" mass="9401">MIILVAVGWHAGIIGIIRYTQSQRNGPSFKRILRSIEVDLLQALRKLLKKLPKEKSRKPPYSNWLRESEIRLNEIRGYDE</sequence>
<dbReference type="EMBL" id="LHXO01000085">
    <property type="protein sequence ID" value="KXA94076.1"/>
    <property type="molecule type" value="Genomic_DNA"/>
</dbReference>
<evidence type="ECO:0000313" key="1">
    <source>
        <dbReference type="EMBL" id="KXA94076.1"/>
    </source>
</evidence>
<comment type="caution">
    <text evidence="1">The sequence shown here is derived from an EMBL/GenBank/DDBJ whole genome shotgun (WGS) entry which is preliminary data.</text>
</comment>
<protein>
    <submittedName>
        <fullName evidence="1">Uncharacterized protein</fullName>
    </submittedName>
</protein>